<sequence length="581" mass="65749">MQVYCSKKHVNNHNNRFCTHCGEPLPLSVGQIIDHRYEVVRILGQGGFGRSYLAVDKQNSQQECVLKEFAPQVETPQELQKAKELFDREASVLRKIRHSQVPQFHTSLQAKIGTKDFFFLVQDYVEGDNYYDILNQRLSQGKTFSEEEVINLLHNILPVLSYIHSLDIVHRDISPDNLILRRGDNLPVLIDFGGVKQLPASQGFWFTQLVGNATLLGKKGYAPEEQLRQGKVFKNSDLYSLAVTALVLVTGKEPQSLYDSYNGVWYWDKEIQVSPKLATVLKKMVAYKPSDRYQKAEQVLKDLPTPTAMTVANANTVTPVKTMPPPVHHQNPYITRMRTNVVAPGIKGVKAISSRFHTRTQMVVQQIPMPEWLRPFAVSFLGTSAIVLTCAGVWATGSYAVKAVSSITVPSLELPKIPTIDSPSGNPKNNKTSKREIQQVFARLQQLNISSGFFTKTVNERFYTQRPNLQGRSLTSNPEDAALREEWNSIADDLLNKIEQAQLSTSARRKLGSYSQTDYQRWRQLAQSGRLGKYQSMDEFKADVYAKFEPLFPDQQRGQLNQETFLQIWYAMAADTASQAQ</sequence>
<comment type="catalytic activity">
    <reaction evidence="8">
        <text>L-seryl-[protein] + ATP = O-phospho-L-seryl-[protein] + ADP + H(+)</text>
        <dbReference type="Rhea" id="RHEA:17989"/>
        <dbReference type="Rhea" id="RHEA-COMP:9863"/>
        <dbReference type="Rhea" id="RHEA-COMP:11604"/>
        <dbReference type="ChEBI" id="CHEBI:15378"/>
        <dbReference type="ChEBI" id="CHEBI:29999"/>
        <dbReference type="ChEBI" id="CHEBI:30616"/>
        <dbReference type="ChEBI" id="CHEBI:83421"/>
        <dbReference type="ChEBI" id="CHEBI:456216"/>
        <dbReference type="EC" id="2.7.11.1"/>
    </reaction>
</comment>
<dbReference type="GO" id="GO:0005524">
    <property type="term" value="F:ATP binding"/>
    <property type="evidence" value="ECO:0007669"/>
    <property type="project" value="UniProtKB-KW"/>
</dbReference>
<evidence type="ECO:0000256" key="5">
    <source>
        <dbReference type="ARBA" id="ARBA00022777"/>
    </source>
</evidence>
<evidence type="ECO:0000256" key="8">
    <source>
        <dbReference type="ARBA" id="ARBA00048679"/>
    </source>
</evidence>
<proteinExistence type="predicted"/>
<dbReference type="Gene3D" id="1.10.510.10">
    <property type="entry name" value="Transferase(Phosphotransferase) domain 1"/>
    <property type="match status" value="1"/>
</dbReference>
<dbReference type="InterPro" id="IPR008266">
    <property type="entry name" value="Tyr_kinase_AS"/>
</dbReference>
<evidence type="ECO:0000256" key="2">
    <source>
        <dbReference type="ARBA" id="ARBA00022527"/>
    </source>
</evidence>
<dbReference type="RefSeq" id="WP_190603070.1">
    <property type="nucleotide sequence ID" value="NZ_CP021056.1"/>
</dbReference>
<dbReference type="EC" id="2.7.11.1" evidence="1"/>
<dbReference type="CDD" id="cd14014">
    <property type="entry name" value="STKc_PknB_like"/>
    <property type="match status" value="1"/>
</dbReference>
<dbReference type="EMBL" id="CP021056">
    <property type="protein sequence ID" value="QXE22192.1"/>
    <property type="molecule type" value="Genomic_DNA"/>
</dbReference>
<dbReference type="PANTHER" id="PTHR24363">
    <property type="entry name" value="SERINE/THREONINE PROTEIN KINASE"/>
    <property type="match status" value="1"/>
</dbReference>
<evidence type="ECO:0000256" key="3">
    <source>
        <dbReference type="ARBA" id="ARBA00022679"/>
    </source>
</evidence>
<keyword evidence="3" id="KW-0808">Transferase</keyword>
<evidence type="ECO:0000256" key="6">
    <source>
        <dbReference type="ARBA" id="ARBA00022840"/>
    </source>
</evidence>
<evidence type="ECO:0000256" key="4">
    <source>
        <dbReference type="ARBA" id="ARBA00022741"/>
    </source>
</evidence>
<dbReference type="PROSITE" id="PS00109">
    <property type="entry name" value="PROTEIN_KINASE_TYR"/>
    <property type="match status" value="1"/>
</dbReference>
<keyword evidence="2 10" id="KW-0723">Serine/threonine-protein kinase</keyword>
<keyword evidence="6" id="KW-0067">ATP-binding</keyword>
<evidence type="ECO:0000259" key="9">
    <source>
        <dbReference type="PROSITE" id="PS50011"/>
    </source>
</evidence>
<dbReference type="SUPFAM" id="SSF56112">
    <property type="entry name" value="Protein kinase-like (PK-like)"/>
    <property type="match status" value="1"/>
</dbReference>
<feature type="domain" description="Protein kinase" evidence="9">
    <location>
        <begin position="37"/>
        <end position="308"/>
    </location>
</feature>
<dbReference type="KEGG" id="rsin:B6N60_00873"/>
<accession>A0A975T4V4</accession>
<evidence type="ECO:0000313" key="10">
    <source>
        <dbReference type="EMBL" id="QXE22192.1"/>
    </source>
</evidence>
<reference evidence="10" key="1">
    <citation type="submission" date="2017-04" db="EMBL/GenBank/DDBJ databases">
        <title>Genome deletions in a multicellular cyanobacterial endosymbiont for morphological adaptation in marine diatoms.</title>
        <authorList>
            <person name="Wang Y."/>
            <person name="Gao H."/>
            <person name="Li R."/>
            <person name="Xu X."/>
        </authorList>
    </citation>
    <scope>NUCLEOTIDE SEQUENCE</scope>
    <source>
        <strain evidence="10">FACHB 800</strain>
    </source>
</reference>
<dbReference type="Proteomes" id="UP000683511">
    <property type="component" value="Chromosome"/>
</dbReference>
<comment type="catalytic activity">
    <reaction evidence="7">
        <text>L-threonyl-[protein] + ATP = O-phospho-L-threonyl-[protein] + ADP + H(+)</text>
        <dbReference type="Rhea" id="RHEA:46608"/>
        <dbReference type="Rhea" id="RHEA-COMP:11060"/>
        <dbReference type="Rhea" id="RHEA-COMP:11605"/>
        <dbReference type="ChEBI" id="CHEBI:15378"/>
        <dbReference type="ChEBI" id="CHEBI:30013"/>
        <dbReference type="ChEBI" id="CHEBI:30616"/>
        <dbReference type="ChEBI" id="CHEBI:61977"/>
        <dbReference type="ChEBI" id="CHEBI:456216"/>
        <dbReference type="EC" id="2.7.11.1"/>
    </reaction>
</comment>
<dbReference type="InterPro" id="IPR011009">
    <property type="entry name" value="Kinase-like_dom_sf"/>
</dbReference>
<keyword evidence="11" id="KW-1185">Reference proteome</keyword>
<keyword evidence="5 10" id="KW-0418">Kinase</keyword>
<evidence type="ECO:0000256" key="1">
    <source>
        <dbReference type="ARBA" id="ARBA00012513"/>
    </source>
</evidence>
<dbReference type="PANTHER" id="PTHR24363:SF0">
    <property type="entry name" value="SERINE_THREONINE KINASE LIKE DOMAIN CONTAINING 1"/>
    <property type="match status" value="1"/>
</dbReference>
<dbReference type="InterPro" id="IPR000719">
    <property type="entry name" value="Prot_kinase_dom"/>
</dbReference>
<evidence type="ECO:0000256" key="7">
    <source>
        <dbReference type="ARBA" id="ARBA00047899"/>
    </source>
</evidence>
<dbReference type="PROSITE" id="PS50011">
    <property type="entry name" value="PROTEIN_KINASE_DOM"/>
    <property type="match status" value="1"/>
</dbReference>
<dbReference type="Gene3D" id="3.30.200.20">
    <property type="entry name" value="Phosphorylase Kinase, domain 1"/>
    <property type="match status" value="1"/>
</dbReference>
<dbReference type="Pfam" id="PF00069">
    <property type="entry name" value="Pkinase"/>
    <property type="match status" value="1"/>
</dbReference>
<keyword evidence="4" id="KW-0547">Nucleotide-binding</keyword>
<organism evidence="10 11">
    <name type="scientific">Richelia sinica FACHB-800</name>
    <dbReference type="NCBI Taxonomy" id="1357546"/>
    <lineage>
        <taxon>Bacteria</taxon>
        <taxon>Bacillati</taxon>
        <taxon>Cyanobacteriota</taxon>
        <taxon>Cyanophyceae</taxon>
        <taxon>Nostocales</taxon>
        <taxon>Nostocaceae</taxon>
        <taxon>Richelia</taxon>
    </lineage>
</organism>
<evidence type="ECO:0000313" key="11">
    <source>
        <dbReference type="Proteomes" id="UP000683511"/>
    </source>
</evidence>
<gene>
    <name evidence="10" type="ORF">B6N60_00873</name>
</gene>
<dbReference type="AlphaFoldDB" id="A0A975T4V4"/>
<dbReference type="GO" id="GO:0004674">
    <property type="term" value="F:protein serine/threonine kinase activity"/>
    <property type="evidence" value="ECO:0007669"/>
    <property type="project" value="UniProtKB-KW"/>
</dbReference>
<protein>
    <recommendedName>
        <fullName evidence="1">non-specific serine/threonine protein kinase</fullName>
        <ecNumber evidence="1">2.7.11.1</ecNumber>
    </recommendedName>
</protein>
<name>A0A975T4V4_9NOST</name>